<feature type="domain" description="C3H1-type" evidence="9">
    <location>
        <begin position="8"/>
        <end position="35"/>
    </location>
</feature>
<evidence type="ECO:0000256" key="4">
    <source>
        <dbReference type="ARBA" id="ARBA00022833"/>
    </source>
</evidence>
<proteinExistence type="inferred from homology"/>
<evidence type="ECO:0000259" key="9">
    <source>
        <dbReference type="PROSITE" id="PS50103"/>
    </source>
</evidence>
<feature type="coiled-coil region" evidence="7">
    <location>
        <begin position="168"/>
        <end position="195"/>
    </location>
</feature>
<keyword evidence="2" id="KW-0677">Repeat</keyword>
<evidence type="ECO:0000256" key="2">
    <source>
        <dbReference type="ARBA" id="ARBA00022737"/>
    </source>
</evidence>
<dbReference type="PROSITE" id="PS50103">
    <property type="entry name" value="ZF_C3H1"/>
    <property type="match status" value="3"/>
</dbReference>
<evidence type="ECO:0000256" key="1">
    <source>
        <dbReference type="ARBA" id="ARBA00022723"/>
    </source>
</evidence>
<feature type="zinc finger region" description="C3H1-type" evidence="6">
    <location>
        <begin position="108"/>
        <end position="135"/>
    </location>
</feature>
<dbReference type="Pfam" id="PF22628">
    <property type="entry name" value="zf-CCCH_10"/>
    <property type="match status" value="1"/>
</dbReference>
<comment type="similarity">
    <text evidence="5">Belongs to the muscleblind family.</text>
</comment>
<dbReference type="SMART" id="SM00356">
    <property type="entry name" value="ZnF_C3H1"/>
    <property type="match status" value="3"/>
</dbReference>
<dbReference type="Gene3D" id="3.30.1370.210">
    <property type="match status" value="2"/>
</dbReference>
<dbReference type="Pfam" id="PF00642">
    <property type="entry name" value="zf-CCCH"/>
    <property type="match status" value="1"/>
</dbReference>
<keyword evidence="1 6" id="KW-0479">Metal-binding</keyword>
<dbReference type="GO" id="GO:0003723">
    <property type="term" value="F:RNA binding"/>
    <property type="evidence" value="ECO:0007669"/>
    <property type="project" value="TreeGrafter"/>
</dbReference>
<keyword evidence="11" id="KW-1185">Reference proteome</keyword>
<feature type="zinc finger region" description="C3H1-type" evidence="6">
    <location>
        <begin position="8"/>
        <end position="35"/>
    </location>
</feature>
<dbReference type="PANTHER" id="PTHR12675">
    <property type="entry name" value="MUSCLEBLIND-LIKE PROTEIN"/>
    <property type="match status" value="1"/>
</dbReference>
<evidence type="ECO:0000256" key="7">
    <source>
        <dbReference type="SAM" id="Coils"/>
    </source>
</evidence>
<sequence length="249" mass="27396">MVLFEMDGQKNNECRDFLRGVCNRGSSCKFFHPPDANIIKKENKLPICKDFQNKGCERKMCKFLHISQQEEEEYNASGILPAHGGRPDKVRSLGIPGGRGGGPRPMHPPASDACKDFMNGVCNRGNRCKFSHINEESPNYGKRRRNDFGGPGEYMGGGQGQGHLAEDNEMLRRKISDLQRQVIDLRQMNDTLYEQNSKYRLQLRGGPGIAPPPATGQGANPTYGSGSFAGPAATGGGNQYSSFDGYSKF</sequence>
<dbReference type="GO" id="GO:0043484">
    <property type="term" value="P:regulation of RNA splicing"/>
    <property type="evidence" value="ECO:0007669"/>
    <property type="project" value="TreeGrafter"/>
</dbReference>
<feature type="zinc finger region" description="C3H1-type" evidence="6">
    <location>
        <begin position="42"/>
        <end position="68"/>
    </location>
</feature>
<dbReference type="EnsemblMetazoa" id="CLYHEMT021622.1">
    <property type="protein sequence ID" value="CLYHEMP021622.1"/>
    <property type="gene ID" value="CLYHEMG021622"/>
</dbReference>
<evidence type="ECO:0000256" key="5">
    <source>
        <dbReference type="ARBA" id="ARBA00038226"/>
    </source>
</evidence>
<evidence type="ECO:0000313" key="10">
    <source>
        <dbReference type="EnsemblMetazoa" id="CLYHEMP021622.1"/>
    </source>
</evidence>
<organism evidence="10 11">
    <name type="scientific">Clytia hemisphaerica</name>
    <dbReference type="NCBI Taxonomy" id="252671"/>
    <lineage>
        <taxon>Eukaryota</taxon>
        <taxon>Metazoa</taxon>
        <taxon>Cnidaria</taxon>
        <taxon>Hydrozoa</taxon>
        <taxon>Hydroidolina</taxon>
        <taxon>Leptothecata</taxon>
        <taxon>Obeliida</taxon>
        <taxon>Clytiidae</taxon>
        <taxon>Clytia</taxon>
    </lineage>
</organism>
<dbReference type="PANTHER" id="PTHR12675:SF6">
    <property type="entry name" value="ZINC FINGER CCCH DOMAIN-CONTAINING PROTEIN 10"/>
    <property type="match status" value="1"/>
</dbReference>
<dbReference type="AlphaFoldDB" id="A0A7M5XDW6"/>
<dbReference type="GO" id="GO:0008270">
    <property type="term" value="F:zinc ion binding"/>
    <property type="evidence" value="ECO:0007669"/>
    <property type="project" value="UniProtKB-KW"/>
</dbReference>
<name>A0A7M5XDW6_9CNID</name>
<reference evidence="10" key="1">
    <citation type="submission" date="2021-01" db="UniProtKB">
        <authorList>
            <consortium name="EnsemblMetazoa"/>
        </authorList>
    </citation>
    <scope>IDENTIFICATION</scope>
</reference>
<feature type="domain" description="C3H1-type" evidence="9">
    <location>
        <begin position="108"/>
        <end position="135"/>
    </location>
</feature>
<keyword evidence="3 6" id="KW-0863">Zinc-finger</keyword>
<dbReference type="InterPro" id="IPR036855">
    <property type="entry name" value="Znf_CCCH_sf"/>
</dbReference>
<feature type="domain" description="C3H1-type" evidence="9">
    <location>
        <begin position="42"/>
        <end position="68"/>
    </location>
</feature>
<keyword evidence="7" id="KW-0175">Coiled coil</keyword>
<evidence type="ECO:0000313" key="11">
    <source>
        <dbReference type="Proteomes" id="UP000594262"/>
    </source>
</evidence>
<dbReference type="OrthoDB" id="250836at2759"/>
<feature type="compositionally biased region" description="Polar residues" evidence="8">
    <location>
        <begin position="239"/>
        <end position="249"/>
    </location>
</feature>
<evidence type="ECO:0000256" key="6">
    <source>
        <dbReference type="PROSITE-ProRule" id="PRU00723"/>
    </source>
</evidence>
<dbReference type="SUPFAM" id="SSF90229">
    <property type="entry name" value="CCCH zinc finger"/>
    <property type="match status" value="2"/>
</dbReference>
<protein>
    <recommendedName>
        <fullName evidence="9">C3H1-type domain-containing protein</fullName>
    </recommendedName>
</protein>
<feature type="region of interest" description="Disordered" evidence="8">
    <location>
        <begin position="210"/>
        <end position="249"/>
    </location>
</feature>
<evidence type="ECO:0000256" key="8">
    <source>
        <dbReference type="SAM" id="MobiDB-lite"/>
    </source>
</evidence>
<keyword evidence="4 6" id="KW-0862">Zinc</keyword>
<accession>A0A7M5XDW6</accession>
<dbReference type="Proteomes" id="UP000594262">
    <property type="component" value="Unplaced"/>
</dbReference>
<evidence type="ECO:0000256" key="3">
    <source>
        <dbReference type="ARBA" id="ARBA00022771"/>
    </source>
</evidence>
<dbReference type="InterPro" id="IPR054429">
    <property type="entry name" value="Znf-CCCH_Muscleblind-like"/>
</dbReference>
<dbReference type="InterPro" id="IPR000571">
    <property type="entry name" value="Znf_CCCH"/>
</dbReference>